<keyword evidence="6" id="KW-0479">Metal-binding</keyword>
<dbReference type="STRING" id="67767.A0A0J7L6F6"/>
<evidence type="ECO:0000256" key="7">
    <source>
        <dbReference type="ARBA" id="ARBA00022801"/>
    </source>
</evidence>
<evidence type="ECO:0000256" key="5">
    <source>
        <dbReference type="ARBA" id="ARBA00022692"/>
    </source>
</evidence>
<comment type="caution">
    <text evidence="16">The sequence shown here is derived from an EMBL/GenBank/DDBJ whole genome shotgun (WGS) entry which is preliminary data.</text>
</comment>
<proteinExistence type="predicted"/>
<evidence type="ECO:0000256" key="2">
    <source>
        <dbReference type="ARBA" id="ARBA00004651"/>
    </source>
</evidence>
<keyword evidence="9" id="KW-0442">Lipid degradation</keyword>
<evidence type="ECO:0000256" key="1">
    <source>
        <dbReference type="ARBA" id="ARBA00001913"/>
    </source>
</evidence>
<keyword evidence="3" id="KW-1003">Cell membrane</keyword>
<gene>
    <name evidence="16" type="ORF">RF55_1405</name>
</gene>
<evidence type="ECO:0000256" key="13">
    <source>
        <dbReference type="ARBA" id="ARBA00024531"/>
    </source>
</evidence>
<dbReference type="GO" id="GO:0005737">
    <property type="term" value="C:cytoplasm"/>
    <property type="evidence" value="ECO:0007669"/>
    <property type="project" value="TreeGrafter"/>
</dbReference>
<dbReference type="GO" id="GO:0004465">
    <property type="term" value="F:lipoprotein lipase activity"/>
    <property type="evidence" value="ECO:0007669"/>
    <property type="project" value="TreeGrafter"/>
</dbReference>
<dbReference type="AlphaFoldDB" id="A0A0J7L6F6"/>
<protein>
    <recommendedName>
        <fullName evidence="14">sn-1-specific diacylglycerol lipase</fullName>
        <ecNumber evidence="14">3.1.1.116</ecNumber>
    </recommendedName>
</protein>
<dbReference type="Proteomes" id="UP000036403">
    <property type="component" value="Unassembled WGS sequence"/>
</dbReference>
<evidence type="ECO:0000256" key="8">
    <source>
        <dbReference type="ARBA" id="ARBA00022837"/>
    </source>
</evidence>
<evidence type="ECO:0000313" key="16">
    <source>
        <dbReference type="EMBL" id="KMQ98236.1"/>
    </source>
</evidence>
<evidence type="ECO:0000259" key="15">
    <source>
        <dbReference type="Pfam" id="PF01764"/>
    </source>
</evidence>
<dbReference type="GO" id="GO:0046872">
    <property type="term" value="F:metal ion binding"/>
    <property type="evidence" value="ECO:0007669"/>
    <property type="project" value="UniProtKB-KW"/>
</dbReference>
<dbReference type="GO" id="GO:0045211">
    <property type="term" value="C:postsynaptic membrane"/>
    <property type="evidence" value="ECO:0007669"/>
    <property type="project" value="TreeGrafter"/>
</dbReference>
<dbReference type="PANTHER" id="PTHR45792:SF8">
    <property type="entry name" value="DIACYLGLYCEROL LIPASE-ALPHA"/>
    <property type="match status" value="1"/>
</dbReference>
<dbReference type="SUPFAM" id="SSF53474">
    <property type="entry name" value="alpha/beta-Hydrolases"/>
    <property type="match status" value="1"/>
</dbReference>
<dbReference type="EMBL" id="LBMM01000489">
    <property type="protein sequence ID" value="KMQ98236.1"/>
    <property type="molecule type" value="Genomic_DNA"/>
</dbReference>
<evidence type="ECO:0000256" key="14">
    <source>
        <dbReference type="ARBA" id="ARBA00026104"/>
    </source>
</evidence>
<dbReference type="EC" id="3.1.1.116" evidence="14"/>
<evidence type="ECO:0000256" key="11">
    <source>
        <dbReference type="ARBA" id="ARBA00023098"/>
    </source>
</evidence>
<dbReference type="PaxDb" id="67767-A0A0J7L6F6"/>
<dbReference type="GO" id="GO:0046340">
    <property type="term" value="P:diacylglycerol catabolic process"/>
    <property type="evidence" value="ECO:0007669"/>
    <property type="project" value="TreeGrafter"/>
</dbReference>
<dbReference type="PANTHER" id="PTHR45792">
    <property type="entry name" value="DIACYLGLYCEROL LIPASE HOMOLOG-RELATED"/>
    <property type="match status" value="1"/>
</dbReference>
<evidence type="ECO:0000256" key="6">
    <source>
        <dbReference type="ARBA" id="ARBA00022723"/>
    </source>
</evidence>
<evidence type="ECO:0000256" key="4">
    <source>
        <dbReference type="ARBA" id="ARBA00022553"/>
    </source>
</evidence>
<keyword evidence="12" id="KW-0472">Membrane</keyword>
<dbReference type="GO" id="GO:0019369">
    <property type="term" value="P:arachidonate metabolic process"/>
    <property type="evidence" value="ECO:0007669"/>
    <property type="project" value="TreeGrafter"/>
</dbReference>
<dbReference type="Gene3D" id="3.40.50.1820">
    <property type="entry name" value="alpha/beta hydrolase"/>
    <property type="match status" value="1"/>
</dbReference>
<evidence type="ECO:0000256" key="3">
    <source>
        <dbReference type="ARBA" id="ARBA00022475"/>
    </source>
</evidence>
<keyword evidence="7" id="KW-0378">Hydrolase</keyword>
<accession>A0A0J7L6F6</accession>
<keyword evidence="5" id="KW-0812">Transmembrane</keyword>
<comment type="subcellular location">
    <subcellularLocation>
        <location evidence="2">Cell membrane</location>
        <topology evidence="2">Multi-pass membrane protein</topology>
    </subcellularLocation>
</comment>
<name>A0A0J7L6F6_LASNI</name>
<keyword evidence="10" id="KW-1133">Transmembrane helix</keyword>
<dbReference type="GO" id="GO:0032590">
    <property type="term" value="C:dendrite membrane"/>
    <property type="evidence" value="ECO:0007669"/>
    <property type="project" value="TreeGrafter"/>
</dbReference>
<organism evidence="16 17">
    <name type="scientific">Lasius niger</name>
    <name type="common">Black garden ant</name>
    <dbReference type="NCBI Taxonomy" id="67767"/>
    <lineage>
        <taxon>Eukaryota</taxon>
        <taxon>Metazoa</taxon>
        <taxon>Ecdysozoa</taxon>
        <taxon>Arthropoda</taxon>
        <taxon>Hexapoda</taxon>
        <taxon>Insecta</taxon>
        <taxon>Pterygota</taxon>
        <taxon>Neoptera</taxon>
        <taxon>Endopterygota</taxon>
        <taxon>Hymenoptera</taxon>
        <taxon>Apocrita</taxon>
        <taxon>Aculeata</taxon>
        <taxon>Formicoidea</taxon>
        <taxon>Formicidae</taxon>
        <taxon>Formicinae</taxon>
        <taxon>Lasius</taxon>
        <taxon>Lasius</taxon>
    </lineage>
</organism>
<keyword evidence="8" id="KW-0106">Calcium</keyword>
<dbReference type="InterPro" id="IPR029058">
    <property type="entry name" value="AB_hydrolase_fold"/>
</dbReference>
<keyword evidence="11" id="KW-0443">Lipid metabolism</keyword>
<evidence type="ECO:0000313" key="17">
    <source>
        <dbReference type="Proteomes" id="UP000036403"/>
    </source>
</evidence>
<dbReference type="OrthoDB" id="438440at2759"/>
<keyword evidence="4" id="KW-0597">Phosphoprotein</keyword>
<dbReference type="Pfam" id="PF01764">
    <property type="entry name" value="Lipase_3"/>
    <property type="match status" value="1"/>
</dbReference>
<keyword evidence="17" id="KW-1185">Reference proteome</keyword>
<sequence>MISAVYRRELGSGIFISHSAVLKESLYGFNRLTVLGVLLGILEWDRSVPCILLLWEYMIGYEGLFVVCLAVEFSICFLATRGSILDTTARAPMQYILYIRFGDIELVPAGVDDGDYLVHVRRRRQVLGKDEEVSAQHEGGGVKEGQIALQAQRQQKSKLATTNSFADIARLLSDFFRDLDVVPSDVVAGLVLLRKFQKVERELIVKQRKNDTYEFLSGVPVTPRTKFLSLTEDGDLGHFQLAIHYMHFALAAYGWPIFFLIGPSTELCHLCTRLRCDCCCFPCGARHEDGATIIEDNCCQCNYAALSRMLHLVEIEVVYATFHVDVNETPFFVALDYTKRKDPSRGTHQFGLTLVGHSLGAGTAAILAILLKQDYPDLVCFSFGPPGGLLSMPAQQYSQEFITSVVVGKDVVPRIGLRQMESLRADLINAIKRSVDPKWKTIACSVMCCGCGSTPTSAANLEAGGCISEYQRDKDRARAQTVVPSDSSIALTLHRPLYPPGRIIHVVRHHPNKGE</sequence>
<evidence type="ECO:0000256" key="12">
    <source>
        <dbReference type="ARBA" id="ARBA00023136"/>
    </source>
</evidence>
<dbReference type="InterPro" id="IPR002921">
    <property type="entry name" value="Fungal_lipase-type"/>
</dbReference>
<comment type="cofactor">
    <cofactor evidence="1">
        <name>Ca(2+)</name>
        <dbReference type="ChEBI" id="CHEBI:29108"/>
    </cofactor>
</comment>
<feature type="domain" description="Fungal lipase-type" evidence="15">
    <location>
        <begin position="349"/>
        <end position="416"/>
    </location>
</feature>
<evidence type="ECO:0000256" key="9">
    <source>
        <dbReference type="ARBA" id="ARBA00022963"/>
    </source>
</evidence>
<evidence type="ECO:0000256" key="10">
    <source>
        <dbReference type="ARBA" id="ARBA00022989"/>
    </source>
</evidence>
<reference evidence="16 17" key="1">
    <citation type="submission" date="2015-04" db="EMBL/GenBank/DDBJ databases">
        <title>Lasius niger genome sequencing.</title>
        <authorList>
            <person name="Konorov E.A."/>
            <person name="Nikitin M.A."/>
            <person name="Kirill M.V."/>
            <person name="Chang P."/>
        </authorList>
    </citation>
    <scope>NUCLEOTIDE SEQUENCE [LARGE SCALE GENOMIC DNA]</scope>
    <source>
        <tissue evidence="16">Whole</tissue>
    </source>
</reference>
<comment type="catalytic activity">
    <reaction evidence="13">
        <text>a 1,2-diacyl-sn-glycerol + H2O = a 2-acylglycerol + a fatty acid + H(+)</text>
        <dbReference type="Rhea" id="RHEA:33275"/>
        <dbReference type="ChEBI" id="CHEBI:15377"/>
        <dbReference type="ChEBI" id="CHEBI:15378"/>
        <dbReference type="ChEBI" id="CHEBI:17389"/>
        <dbReference type="ChEBI" id="CHEBI:17815"/>
        <dbReference type="ChEBI" id="CHEBI:28868"/>
        <dbReference type="EC" id="3.1.1.116"/>
    </reaction>
    <physiologicalReaction direction="left-to-right" evidence="13">
        <dbReference type="Rhea" id="RHEA:33276"/>
    </physiologicalReaction>
</comment>
<dbReference type="InterPro" id="IPR052214">
    <property type="entry name" value="DAG_Lipase-Related"/>
</dbReference>